<keyword evidence="8 10" id="KW-0443">Lipid metabolism</keyword>
<protein>
    <recommendedName>
        <fullName evidence="10">Protein ARV</fullName>
    </recommendedName>
</protein>
<evidence type="ECO:0000256" key="9">
    <source>
        <dbReference type="ARBA" id="ARBA00023136"/>
    </source>
</evidence>
<dbReference type="GO" id="GO:0005794">
    <property type="term" value="C:Golgi apparatus"/>
    <property type="evidence" value="ECO:0007669"/>
    <property type="project" value="TreeGrafter"/>
</dbReference>
<dbReference type="InterPro" id="IPR007290">
    <property type="entry name" value="Arv1"/>
</dbReference>
<comment type="function">
    <text evidence="10">Mediator of sterol homeostasis involved in sterol uptake, trafficking and distribution into membranes.</text>
</comment>
<dbReference type="GO" id="GO:0016125">
    <property type="term" value="P:sterol metabolic process"/>
    <property type="evidence" value="ECO:0007669"/>
    <property type="project" value="UniProtKB-UniRule"/>
</dbReference>
<feature type="transmembrane region" description="Helical" evidence="10">
    <location>
        <begin position="81"/>
        <end position="98"/>
    </location>
</feature>
<comment type="similarity">
    <text evidence="2 10">Belongs to the ARV1 family.</text>
</comment>
<keyword evidence="11" id="KW-1185">Reference proteome</keyword>
<dbReference type="GO" id="GO:0032366">
    <property type="term" value="P:intracellular sterol transport"/>
    <property type="evidence" value="ECO:0007669"/>
    <property type="project" value="UniProtKB-UniRule"/>
</dbReference>
<evidence type="ECO:0000256" key="2">
    <source>
        <dbReference type="ARBA" id="ARBA00009187"/>
    </source>
</evidence>
<accession>A0A183CCB9</accession>
<sequence length="201" mass="23506">MRPASSLFTLYSAGVLQYRQAYRHVLFNSNSKSFNRLIFIFVLCDAYKAWIERVEHLPGGQILFDLEWRFYLSLLRSAAEFGAYTSALFCFLKFFGQFDKFAGGSRGLKCFFESTLIGFYGSLFVVVSIIWQLHGHLSYRLLTRLFIFLSHLQFLHKLSQEWPSKSFQCISDAMRQRHRRRGGEWNFVAMDGVGKTELFLQ</sequence>
<dbReference type="PANTHER" id="PTHR14467:SF0">
    <property type="entry name" value="PROTEIN ARV1"/>
    <property type="match status" value="1"/>
</dbReference>
<keyword evidence="5 10" id="KW-0256">Endoplasmic reticulum</keyword>
<evidence type="ECO:0000256" key="4">
    <source>
        <dbReference type="ARBA" id="ARBA00022692"/>
    </source>
</evidence>
<proteinExistence type="inferred from homology"/>
<dbReference type="PANTHER" id="PTHR14467">
    <property type="entry name" value="ARV1"/>
    <property type="match status" value="1"/>
</dbReference>
<feature type="transmembrane region" description="Helical" evidence="10">
    <location>
        <begin position="110"/>
        <end position="131"/>
    </location>
</feature>
<organism evidence="11 12">
    <name type="scientific">Globodera pallida</name>
    <name type="common">Potato cyst nematode worm</name>
    <name type="synonym">Heterodera pallida</name>
    <dbReference type="NCBI Taxonomy" id="36090"/>
    <lineage>
        <taxon>Eukaryota</taxon>
        <taxon>Metazoa</taxon>
        <taxon>Ecdysozoa</taxon>
        <taxon>Nematoda</taxon>
        <taxon>Chromadorea</taxon>
        <taxon>Rhabditida</taxon>
        <taxon>Tylenchina</taxon>
        <taxon>Tylenchomorpha</taxon>
        <taxon>Tylenchoidea</taxon>
        <taxon>Heteroderidae</taxon>
        <taxon>Heteroderinae</taxon>
        <taxon>Globodera</taxon>
    </lineage>
</organism>
<evidence type="ECO:0000256" key="5">
    <source>
        <dbReference type="ARBA" id="ARBA00022824"/>
    </source>
</evidence>
<dbReference type="GO" id="GO:0032541">
    <property type="term" value="C:cortical endoplasmic reticulum"/>
    <property type="evidence" value="ECO:0007669"/>
    <property type="project" value="TreeGrafter"/>
</dbReference>
<keyword evidence="7 10" id="KW-0445">Lipid transport</keyword>
<comment type="caution">
    <text evidence="10">Lacks conserved residue(s) required for the propagation of feature annotation.</text>
</comment>
<reference evidence="12" key="2">
    <citation type="submission" date="2016-06" db="UniProtKB">
        <authorList>
            <consortium name="WormBaseParasite"/>
        </authorList>
    </citation>
    <scope>IDENTIFICATION</scope>
</reference>
<evidence type="ECO:0000256" key="10">
    <source>
        <dbReference type="RuleBase" id="RU368065"/>
    </source>
</evidence>
<keyword evidence="9 10" id="KW-0472">Membrane</keyword>
<evidence type="ECO:0000256" key="6">
    <source>
        <dbReference type="ARBA" id="ARBA00022989"/>
    </source>
</evidence>
<dbReference type="AlphaFoldDB" id="A0A183CCB9"/>
<evidence type="ECO:0000256" key="7">
    <source>
        <dbReference type="ARBA" id="ARBA00023055"/>
    </source>
</evidence>
<dbReference type="GO" id="GO:0005789">
    <property type="term" value="C:endoplasmic reticulum membrane"/>
    <property type="evidence" value="ECO:0007669"/>
    <property type="project" value="UniProtKB-SubCell"/>
</dbReference>
<keyword evidence="3 10" id="KW-0813">Transport</keyword>
<name>A0A183CCB9_GLOPA</name>
<evidence type="ECO:0000313" key="11">
    <source>
        <dbReference type="Proteomes" id="UP000050741"/>
    </source>
</evidence>
<dbReference type="GO" id="GO:0006665">
    <property type="term" value="P:sphingolipid metabolic process"/>
    <property type="evidence" value="ECO:0007669"/>
    <property type="project" value="TreeGrafter"/>
</dbReference>
<dbReference type="Proteomes" id="UP000050741">
    <property type="component" value="Unassembled WGS sequence"/>
</dbReference>
<keyword evidence="4 10" id="KW-0812">Transmembrane</keyword>
<dbReference type="GO" id="GO:0097036">
    <property type="term" value="P:regulation of plasma membrane sterol distribution"/>
    <property type="evidence" value="ECO:0007669"/>
    <property type="project" value="UniProtKB-UniRule"/>
</dbReference>
<keyword evidence="6 10" id="KW-1133">Transmembrane helix</keyword>
<evidence type="ECO:0000256" key="3">
    <source>
        <dbReference type="ARBA" id="ARBA00022448"/>
    </source>
</evidence>
<evidence type="ECO:0000256" key="1">
    <source>
        <dbReference type="ARBA" id="ARBA00004477"/>
    </source>
</evidence>
<dbReference type="WBParaSite" id="GPLIN_001052000">
    <property type="protein sequence ID" value="GPLIN_001052000"/>
    <property type="gene ID" value="GPLIN_001052000"/>
</dbReference>
<evidence type="ECO:0000313" key="12">
    <source>
        <dbReference type="WBParaSite" id="GPLIN_001052000"/>
    </source>
</evidence>
<evidence type="ECO:0000256" key="8">
    <source>
        <dbReference type="ARBA" id="ARBA00023098"/>
    </source>
</evidence>
<reference evidence="11" key="1">
    <citation type="submission" date="2014-05" db="EMBL/GenBank/DDBJ databases">
        <title>The genome and life-stage specific transcriptomes of Globodera pallida elucidate key aspects of plant parasitism by a cyst nematode.</title>
        <authorList>
            <person name="Cotton J.A."/>
            <person name="Lilley C.J."/>
            <person name="Jones L.M."/>
            <person name="Kikuchi T."/>
            <person name="Reid A.J."/>
            <person name="Thorpe P."/>
            <person name="Tsai I.J."/>
            <person name="Beasley H."/>
            <person name="Blok V."/>
            <person name="Cock P.J.A."/>
            <person name="Van den Akker S.E."/>
            <person name="Holroyd N."/>
            <person name="Hunt M."/>
            <person name="Mantelin S."/>
            <person name="Naghra H."/>
            <person name="Pain A."/>
            <person name="Palomares-Rius J.E."/>
            <person name="Zarowiecki M."/>
            <person name="Berriman M."/>
            <person name="Jones J.T."/>
            <person name="Urwin P.E."/>
        </authorList>
    </citation>
    <scope>NUCLEOTIDE SEQUENCE [LARGE SCALE GENOMIC DNA]</scope>
    <source>
        <strain evidence="11">Lindley</strain>
    </source>
</reference>
<comment type="subcellular location">
    <subcellularLocation>
        <location evidence="1 10">Endoplasmic reticulum membrane</location>
        <topology evidence="1 10">Multi-pass membrane protein</topology>
    </subcellularLocation>
</comment>
<dbReference type="Pfam" id="PF04161">
    <property type="entry name" value="Arv1"/>
    <property type="match status" value="1"/>
</dbReference>